<sequence>MLYKICGPCAINQKMDLNARYALAIERSRGVKYICGVCHKEHRLDVIQQQVQEEVEETVPAAPKVSQTVIKKVVPVSKPMQEVEQIKFFI</sequence>
<evidence type="ECO:0000313" key="2">
    <source>
        <dbReference type="Proteomes" id="UP001165962"/>
    </source>
</evidence>
<dbReference type="Proteomes" id="UP001165962">
    <property type="component" value="Unassembled WGS sequence"/>
</dbReference>
<comment type="caution">
    <text evidence="1">The sequence shown here is derived from an EMBL/GenBank/DDBJ whole genome shotgun (WGS) entry which is preliminary data.</text>
</comment>
<dbReference type="EMBL" id="JAAOIW010000043">
    <property type="protein sequence ID" value="NHN35555.1"/>
    <property type="molecule type" value="Genomic_DNA"/>
</dbReference>
<evidence type="ECO:0000313" key="1">
    <source>
        <dbReference type="EMBL" id="NHN35555.1"/>
    </source>
</evidence>
<accession>A0ABX0JG69</accession>
<dbReference type="RefSeq" id="WP_166158630.1">
    <property type="nucleotide sequence ID" value="NZ_JAAOIW010000043.1"/>
</dbReference>
<reference evidence="1" key="1">
    <citation type="submission" date="2020-03" db="EMBL/GenBank/DDBJ databases">
        <title>Draft sequencing of Paenibacilllus sp. S3N08.</title>
        <authorList>
            <person name="Kim D.-U."/>
        </authorList>
    </citation>
    <scope>NUCLEOTIDE SEQUENCE</scope>
    <source>
        <strain evidence="1">S3N08</strain>
    </source>
</reference>
<keyword evidence="2" id="KW-1185">Reference proteome</keyword>
<proteinExistence type="predicted"/>
<protein>
    <submittedName>
        <fullName evidence="1">Uncharacterized protein</fullName>
    </submittedName>
</protein>
<name>A0ABX0JG69_9BACL</name>
<organism evidence="1 2">
    <name type="scientific">Paenibacillus agricola</name>
    <dbReference type="NCBI Taxonomy" id="2716264"/>
    <lineage>
        <taxon>Bacteria</taxon>
        <taxon>Bacillati</taxon>
        <taxon>Bacillota</taxon>
        <taxon>Bacilli</taxon>
        <taxon>Bacillales</taxon>
        <taxon>Paenibacillaceae</taxon>
        <taxon>Paenibacillus</taxon>
    </lineage>
</organism>
<gene>
    <name evidence="1" type="ORF">G9U52_38370</name>
</gene>